<gene>
    <name evidence="10 13" type="primary">murG</name>
    <name evidence="13" type="ORF">KX01_1128</name>
</gene>
<dbReference type="KEGG" id="frc:KX01_1128"/>
<evidence type="ECO:0000256" key="1">
    <source>
        <dbReference type="ARBA" id="ARBA00022475"/>
    </source>
</evidence>
<dbReference type="PANTHER" id="PTHR21015:SF22">
    <property type="entry name" value="GLYCOSYLTRANSFERASE"/>
    <property type="match status" value="1"/>
</dbReference>
<keyword evidence="9 10" id="KW-0961">Cell wall biogenesis/degradation</keyword>
<evidence type="ECO:0000256" key="4">
    <source>
        <dbReference type="ARBA" id="ARBA00022679"/>
    </source>
</evidence>
<dbReference type="GO" id="GO:0005975">
    <property type="term" value="P:carbohydrate metabolic process"/>
    <property type="evidence" value="ECO:0007669"/>
    <property type="project" value="InterPro"/>
</dbReference>
<dbReference type="UniPathway" id="UPA00219"/>
<dbReference type="EMBL" id="CP009654">
    <property type="protein sequence ID" value="APC97709.1"/>
    <property type="molecule type" value="Genomic_DNA"/>
</dbReference>
<dbReference type="RefSeq" id="WP_071664044.1">
    <property type="nucleotide sequence ID" value="NZ_CP009654.1"/>
</dbReference>
<feature type="binding site" evidence="10">
    <location>
        <position position="308"/>
    </location>
    <ligand>
        <name>UDP-N-acetyl-alpha-D-glucosamine</name>
        <dbReference type="ChEBI" id="CHEBI:57705"/>
    </ligand>
</feature>
<evidence type="ECO:0000256" key="7">
    <source>
        <dbReference type="ARBA" id="ARBA00023136"/>
    </source>
</evidence>
<dbReference type="GO" id="GO:0051991">
    <property type="term" value="F:UDP-N-acetyl-D-glucosamine:N-acetylmuramoyl-L-alanyl-D-glutamyl-meso-2,6-diaminopimelyl-D-alanyl-D-alanine-diphosphoundecaprenol 4-beta-N-acetylglucosaminlytransferase activity"/>
    <property type="evidence" value="ECO:0007669"/>
    <property type="project" value="RHEA"/>
</dbReference>
<dbReference type="CDD" id="cd03785">
    <property type="entry name" value="GT28_MurG"/>
    <property type="match status" value="1"/>
</dbReference>
<keyword evidence="4 10" id="KW-0808">Transferase</keyword>
<dbReference type="Pfam" id="PF03033">
    <property type="entry name" value="Glyco_transf_28"/>
    <property type="match status" value="1"/>
</dbReference>
<comment type="similarity">
    <text evidence="10">Belongs to the glycosyltransferase 28 family. MurG subfamily.</text>
</comment>
<keyword evidence="3 10" id="KW-0328">Glycosyltransferase</keyword>
<keyword evidence="1 10" id="KW-1003">Cell membrane</keyword>
<accession>A0A1J0KV93</accession>
<comment type="catalytic activity">
    <reaction evidence="10">
        <text>di-trans,octa-cis-undecaprenyl diphospho-N-acetyl-alpha-D-muramoyl-L-alanyl-D-glutamyl-meso-2,6-diaminopimeloyl-D-alanyl-D-alanine + UDP-N-acetyl-alpha-D-glucosamine = di-trans,octa-cis-undecaprenyl diphospho-[N-acetyl-alpha-D-glucosaminyl-(1-&gt;4)]-N-acetyl-alpha-D-muramoyl-L-alanyl-D-glutamyl-meso-2,6-diaminopimeloyl-D-alanyl-D-alanine + UDP + H(+)</text>
        <dbReference type="Rhea" id="RHEA:31227"/>
        <dbReference type="ChEBI" id="CHEBI:15378"/>
        <dbReference type="ChEBI" id="CHEBI:57705"/>
        <dbReference type="ChEBI" id="CHEBI:58223"/>
        <dbReference type="ChEBI" id="CHEBI:61387"/>
        <dbReference type="ChEBI" id="CHEBI:61388"/>
        <dbReference type="EC" id="2.4.1.227"/>
    </reaction>
</comment>
<organism evidence="13 14">
    <name type="scientific">Francisella frigiditurris</name>
    <dbReference type="NCBI Taxonomy" id="1542390"/>
    <lineage>
        <taxon>Bacteria</taxon>
        <taxon>Pseudomonadati</taxon>
        <taxon>Pseudomonadota</taxon>
        <taxon>Gammaproteobacteria</taxon>
        <taxon>Thiotrichales</taxon>
        <taxon>Francisellaceae</taxon>
        <taxon>Francisella</taxon>
    </lineage>
</organism>
<dbReference type="NCBIfam" id="TIGR01133">
    <property type="entry name" value="murG"/>
    <property type="match status" value="1"/>
</dbReference>
<dbReference type="EC" id="2.4.1.227" evidence="10"/>
<comment type="function">
    <text evidence="10">Cell wall formation. Catalyzes the transfer of a GlcNAc subunit on undecaprenyl-pyrophosphoryl-MurNAc-pentapeptide (lipid intermediate I) to form undecaprenyl-pyrophosphoryl-MurNAc-(pentapeptide)GlcNAc (lipid intermediate II).</text>
</comment>
<dbReference type="PANTHER" id="PTHR21015">
    <property type="entry name" value="UDP-N-ACETYLGLUCOSAMINE--N-ACETYLMURAMYL-(PENTAPEPTIDE) PYROPHOSPHORYL-UNDECAPRENOL N-ACETYLGLUCOSAMINE TRANSFERASE 1"/>
    <property type="match status" value="1"/>
</dbReference>
<evidence type="ECO:0000256" key="2">
    <source>
        <dbReference type="ARBA" id="ARBA00022618"/>
    </source>
</evidence>
<comment type="pathway">
    <text evidence="10">Cell wall biogenesis; peptidoglycan biosynthesis.</text>
</comment>
<evidence type="ECO:0000313" key="13">
    <source>
        <dbReference type="EMBL" id="APC97709.1"/>
    </source>
</evidence>
<dbReference type="STRING" id="1542390.KX01_1128"/>
<feature type="binding site" evidence="10">
    <location>
        <position position="263"/>
    </location>
    <ligand>
        <name>UDP-N-acetyl-alpha-D-glucosamine</name>
        <dbReference type="ChEBI" id="CHEBI:57705"/>
    </ligand>
</feature>
<dbReference type="InterPro" id="IPR006009">
    <property type="entry name" value="GlcNAc_MurG"/>
</dbReference>
<dbReference type="GO" id="GO:0009252">
    <property type="term" value="P:peptidoglycan biosynthetic process"/>
    <property type="evidence" value="ECO:0007669"/>
    <property type="project" value="UniProtKB-UniRule"/>
</dbReference>
<name>A0A1J0KV93_9GAMM</name>
<dbReference type="GO" id="GO:0050511">
    <property type="term" value="F:undecaprenyldiphospho-muramoylpentapeptide beta-N-acetylglucosaminyltransferase activity"/>
    <property type="evidence" value="ECO:0007669"/>
    <property type="project" value="UniProtKB-UniRule"/>
</dbReference>
<dbReference type="GO" id="GO:0008360">
    <property type="term" value="P:regulation of cell shape"/>
    <property type="evidence" value="ECO:0007669"/>
    <property type="project" value="UniProtKB-KW"/>
</dbReference>
<feature type="domain" description="Glycosyltransferase family 28 N-terminal" evidence="11">
    <location>
        <begin position="15"/>
        <end position="150"/>
    </location>
</feature>
<dbReference type="SUPFAM" id="SSF53756">
    <property type="entry name" value="UDP-Glycosyltransferase/glycogen phosphorylase"/>
    <property type="match status" value="1"/>
</dbReference>
<protein>
    <recommendedName>
        <fullName evidence="10">UDP-N-acetylglucosamine--N-acetylmuramyl-(pentapeptide) pyrophosphoryl-undecaprenol N-acetylglucosamine transferase</fullName>
        <ecNumber evidence="10">2.4.1.227</ecNumber>
    </recommendedName>
    <alternativeName>
        <fullName evidence="10">Undecaprenyl-PP-MurNAc-pentapeptide-UDPGlcNAc GlcNAc transferase</fullName>
    </alternativeName>
</protein>
<feature type="domain" description="Glycosyl transferase family 28 C-terminal" evidence="12">
    <location>
        <begin position="200"/>
        <end position="358"/>
    </location>
</feature>
<evidence type="ECO:0000256" key="10">
    <source>
        <dbReference type="HAMAP-Rule" id="MF_00033"/>
    </source>
</evidence>
<keyword evidence="8 10" id="KW-0131">Cell cycle</keyword>
<evidence type="ECO:0000256" key="3">
    <source>
        <dbReference type="ARBA" id="ARBA00022676"/>
    </source>
</evidence>
<evidence type="ECO:0000313" key="14">
    <source>
        <dbReference type="Proteomes" id="UP000182521"/>
    </source>
</evidence>
<reference evidence="14" key="1">
    <citation type="submission" date="2014-10" db="EMBL/GenBank/DDBJ databases">
        <authorList>
            <person name="Kuske C.R."/>
            <person name="Challacombe J.F."/>
            <person name="Daligault H.E."/>
            <person name="Davenport K.W."/>
            <person name="Johnson S.L."/>
            <person name="Siddaramappa S."/>
            <person name="Petersen J.M."/>
        </authorList>
    </citation>
    <scope>NUCLEOTIDE SEQUENCE [LARGE SCALE GENOMIC DNA]</scope>
    <source>
        <strain evidence="14">CA97-1460</strain>
    </source>
</reference>
<dbReference type="Proteomes" id="UP000182521">
    <property type="component" value="Chromosome"/>
</dbReference>
<keyword evidence="2 10" id="KW-0132">Cell division</keyword>
<dbReference type="Gene3D" id="3.40.50.2000">
    <property type="entry name" value="Glycogen Phosphorylase B"/>
    <property type="match status" value="2"/>
</dbReference>
<feature type="binding site" evidence="10">
    <location>
        <position position="179"/>
    </location>
    <ligand>
        <name>UDP-N-acetyl-alpha-D-glucosamine</name>
        <dbReference type="ChEBI" id="CHEBI:57705"/>
    </ligand>
</feature>
<dbReference type="Pfam" id="PF04101">
    <property type="entry name" value="Glyco_tran_28_C"/>
    <property type="match status" value="1"/>
</dbReference>
<dbReference type="OrthoDB" id="9808936at2"/>
<keyword evidence="6 10" id="KW-0573">Peptidoglycan synthesis</keyword>
<evidence type="ECO:0000256" key="6">
    <source>
        <dbReference type="ARBA" id="ARBA00022984"/>
    </source>
</evidence>
<dbReference type="InterPro" id="IPR004276">
    <property type="entry name" value="GlycoTrans_28_N"/>
</dbReference>
<sequence>MEYKTDLSKLKGKNIIVTAGGTGGHIFPALAIAHALKENGANITWVGTRNSMEEKIVSGKFNIQYIKSSGIRGKGLSKKAALPFTLTASVLAATIILKKTKANLVIGFGGYVSGPTCIAAKLIGIPVIIHEQNAKIGLTNRVLAKFAKQVCLAFPIDNLNNYFKEKQLKKFSIVGNPVRLEIVKLNGINRNFSNEKSLNLLVLGGSQGAKAINEKIPSLIEILKDKGINITVWHQTGKLLFDDTKQHYSSISNQNIKEIAPFIENMAEAYEWANVIICRAGALTVSEVAISGLPAIFIPFPAAVDDHQYFNAHTIVENNAGFCLRQEEASLEELSNILLELALNKEKLINISENARKTLIKDSTAQILNIVAQTLK</sequence>
<evidence type="ECO:0000256" key="8">
    <source>
        <dbReference type="ARBA" id="ARBA00023306"/>
    </source>
</evidence>
<evidence type="ECO:0000259" key="11">
    <source>
        <dbReference type="Pfam" id="PF03033"/>
    </source>
</evidence>
<proteinExistence type="inferred from homology"/>
<dbReference type="GO" id="GO:0005886">
    <property type="term" value="C:plasma membrane"/>
    <property type="evidence" value="ECO:0007669"/>
    <property type="project" value="UniProtKB-SubCell"/>
</dbReference>
<feature type="binding site" evidence="10">
    <location>
        <position position="206"/>
    </location>
    <ligand>
        <name>UDP-N-acetyl-alpha-D-glucosamine</name>
        <dbReference type="ChEBI" id="CHEBI:57705"/>
    </ligand>
</feature>
<comment type="subcellular location">
    <subcellularLocation>
        <location evidence="10">Cell membrane</location>
        <topology evidence="10">Peripheral membrane protein</topology>
        <orientation evidence="10">Cytoplasmic side</orientation>
    </subcellularLocation>
</comment>
<feature type="binding site" evidence="10">
    <location>
        <begin position="282"/>
        <end position="287"/>
    </location>
    <ligand>
        <name>UDP-N-acetyl-alpha-D-glucosamine</name>
        <dbReference type="ChEBI" id="CHEBI:57705"/>
    </ligand>
</feature>
<feature type="binding site" evidence="10">
    <location>
        <begin position="22"/>
        <end position="24"/>
    </location>
    <ligand>
        <name>UDP-N-acetyl-alpha-D-glucosamine</name>
        <dbReference type="ChEBI" id="CHEBI:57705"/>
    </ligand>
</feature>
<keyword evidence="5 10" id="KW-0133">Cell shape</keyword>
<dbReference type="HAMAP" id="MF_00033">
    <property type="entry name" value="MurG"/>
    <property type="match status" value="1"/>
</dbReference>
<evidence type="ECO:0000259" key="12">
    <source>
        <dbReference type="Pfam" id="PF04101"/>
    </source>
</evidence>
<keyword evidence="14" id="KW-1185">Reference proteome</keyword>
<dbReference type="GO" id="GO:0051301">
    <property type="term" value="P:cell division"/>
    <property type="evidence" value="ECO:0007669"/>
    <property type="project" value="UniProtKB-KW"/>
</dbReference>
<keyword evidence="7 10" id="KW-0472">Membrane</keyword>
<evidence type="ECO:0000256" key="5">
    <source>
        <dbReference type="ARBA" id="ARBA00022960"/>
    </source>
</evidence>
<evidence type="ECO:0000256" key="9">
    <source>
        <dbReference type="ARBA" id="ARBA00023316"/>
    </source>
</evidence>
<feature type="binding site" evidence="10">
    <location>
        <position position="133"/>
    </location>
    <ligand>
        <name>UDP-N-acetyl-alpha-D-glucosamine</name>
        <dbReference type="ChEBI" id="CHEBI:57705"/>
    </ligand>
</feature>
<dbReference type="AlphaFoldDB" id="A0A1J0KV93"/>
<dbReference type="GO" id="GO:0071555">
    <property type="term" value="P:cell wall organization"/>
    <property type="evidence" value="ECO:0007669"/>
    <property type="project" value="UniProtKB-KW"/>
</dbReference>
<dbReference type="InterPro" id="IPR007235">
    <property type="entry name" value="Glyco_trans_28_C"/>
</dbReference>